<name>A0ABX2JIH7_9SPHN</name>
<dbReference type="SUPFAM" id="SSF48403">
    <property type="entry name" value="Ankyrin repeat"/>
    <property type="match status" value="2"/>
</dbReference>
<dbReference type="Gene3D" id="1.25.40.20">
    <property type="entry name" value="Ankyrin repeat-containing domain"/>
    <property type="match status" value="2"/>
</dbReference>
<dbReference type="EMBL" id="JABULH010000008">
    <property type="protein sequence ID" value="NTS66440.1"/>
    <property type="molecule type" value="Genomic_DNA"/>
</dbReference>
<gene>
    <name evidence="3" type="ORF">HRV97_14895</name>
</gene>
<accession>A0ABX2JIH7</accession>
<dbReference type="InterPro" id="IPR002110">
    <property type="entry name" value="Ankyrin_rpt"/>
</dbReference>
<evidence type="ECO:0000313" key="3">
    <source>
        <dbReference type="EMBL" id="NTS66440.1"/>
    </source>
</evidence>
<keyword evidence="1" id="KW-0040">ANK repeat</keyword>
<keyword evidence="4" id="KW-1185">Reference proteome</keyword>
<feature type="region of interest" description="Disordered" evidence="2">
    <location>
        <begin position="732"/>
        <end position="762"/>
    </location>
</feature>
<dbReference type="Proteomes" id="UP000621447">
    <property type="component" value="Unassembled WGS sequence"/>
</dbReference>
<dbReference type="InterPro" id="IPR036770">
    <property type="entry name" value="Ankyrin_rpt-contain_sf"/>
</dbReference>
<dbReference type="InterPro" id="IPR052391">
    <property type="entry name" value="E3_Ligase-Neurotoxin"/>
</dbReference>
<dbReference type="PANTHER" id="PTHR24133:SF40">
    <property type="entry name" value="ANKYRIN REPEAT DOMAIN 44"/>
    <property type="match status" value="1"/>
</dbReference>
<evidence type="ECO:0000313" key="4">
    <source>
        <dbReference type="Proteomes" id="UP000621447"/>
    </source>
</evidence>
<evidence type="ECO:0008006" key="5">
    <source>
        <dbReference type="Google" id="ProtNLM"/>
    </source>
</evidence>
<dbReference type="PROSITE" id="PS50297">
    <property type="entry name" value="ANK_REP_REGION"/>
    <property type="match status" value="1"/>
</dbReference>
<reference evidence="3 4" key="1">
    <citation type="submission" date="2020-06" db="EMBL/GenBank/DDBJ databases">
        <title>Sphingomonas hominis sp. nov., a member of the Sphingomonas, isolated from the hair of a 22-year-old girl.</title>
        <authorList>
            <person name="Zhang D.-F."/>
            <person name="Cui X.-W."/>
        </authorList>
    </citation>
    <scope>NUCLEOTIDE SEQUENCE [LARGE SCALE GENOMIC DNA]</scope>
    <source>
        <strain evidence="3 4">HHU CXW</strain>
    </source>
</reference>
<proteinExistence type="predicted"/>
<feature type="repeat" description="ANK" evidence="1">
    <location>
        <begin position="176"/>
        <end position="208"/>
    </location>
</feature>
<evidence type="ECO:0000256" key="1">
    <source>
        <dbReference type="PROSITE-ProRule" id="PRU00023"/>
    </source>
</evidence>
<sequence>MLRSVPVVLFSLLIPTACTGQSSAQTVEQVLRQKTARLKARDPAKEAASAATRGDSRLAGTNYIGPMPSGWSLPGVSCAVWTRPAIGKWYVADDVITSKEEVTHGEAAVRFVTRYNQALVDQPAFLYPELCAREGKRPKARYTGTVRTFAEAARSADPAVLASVPAGADINARDLLGHTALNWALYRNDGEMARLLVERGSDPSIRPPSSGGDYDGPAPLAKAVRMKNAALVATMLDRGAKFSGTTGLCVDRPEPEQLTAPECDWIGLLVMAGQADLLERAVRDRKATAVAGERTAIQAEIGSGFTRALDTRQEVAVARLLPLLEGGDPSFWVHRLMRADRFDLAQRYVALHEKELGRSKAESVLWAAAAKAGQEGALVFLANYGGELNLLPQPRLASCRMAASRGDIDALATCVREAADRRLRIEARIKAGDTAGLLALAREAADLHEYRRATIVDVVAQHGTAAMITALAPLAGPIRLDRFHDQSQTAFPDSRFPQIASWDGLLALKQRLDSFPRAANAAVERNDPALVASLAALKPIGVTPALTGYMGRIEPRIPMEPLEDPTTEALPNAPDAEKMAMIRSLVQLVAATDGPQAMEEALGPAVRAGWDDVIRLMLGAGFRGEKAERPDQLWQSWAGLSSACKPSTGELLTSAGVKINYPLDARLNGEPPLWIVAAACKNPASAAVLVRAGADVNTLSGLEGDGDTMVDVALQRRKPLMAEALRKLGGVTSAQLPSGKSSKRQEARGDVDWDLVPNGEVQ</sequence>
<dbReference type="PANTHER" id="PTHR24133">
    <property type="entry name" value="ANKYRIN DOMAIN-CONTAINING"/>
    <property type="match status" value="1"/>
</dbReference>
<dbReference type="Pfam" id="PF12796">
    <property type="entry name" value="Ank_2"/>
    <property type="match status" value="1"/>
</dbReference>
<organism evidence="3 4">
    <name type="scientific">Sphingomonas hominis</name>
    <dbReference type="NCBI Taxonomy" id="2741495"/>
    <lineage>
        <taxon>Bacteria</taxon>
        <taxon>Pseudomonadati</taxon>
        <taxon>Pseudomonadota</taxon>
        <taxon>Alphaproteobacteria</taxon>
        <taxon>Sphingomonadales</taxon>
        <taxon>Sphingomonadaceae</taxon>
        <taxon>Sphingomonas</taxon>
    </lineage>
</organism>
<evidence type="ECO:0000256" key="2">
    <source>
        <dbReference type="SAM" id="MobiDB-lite"/>
    </source>
</evidence>
<protein>
    <recommendedName>
        <fullName evidence="5">Ankyrin repeat domain-containing protein</fullName>
    </recommendedName>
</protein>
<dbReference type="SMART" id="SM00248">
    <property type="entry name" value="ANK"/>
    <property type="match status" value="5"/>
</dbReference>
<dbReference type="PROSITE" id="PS50088">
    <property type="entry name" value="ANK_REPEAT"/>
    <property type="match status" value="1"/>
</dbReference>
<dbReference type="RefSeq" id="WP_174195055.1">
    <property type="nucleotide sequence ID" value="NZ_JABULH010000008.1"/>
</dbReference>
<comment type="caution">
    <text evidence="3">The sequence shown here is derived from an EMBL/GenBank/DDBJ whole genome shotgun (WGS) entry which is preliminary data.</text>
</comment>